<dbReference type="NCBIfam" id="TIGR01444">
    <property type="entry name" value="fkbM_fam"/>
    <property type="match status" value="1"/>
</dbReference>
<dbReference type="PANTHER" id="PTHR34203:SF15">
    <property type="entry name" value="SLL1173 PROTEIN"/>
    <property type="match status" value="1"/>
</dbReference>
<dbReference type="Pfam" id="PF05050">
    <property type="entry name" value="Methyltransf_21"/>
    <property type="match status" value="1"/>
</dbReference>
<sequence length="287" mass="33311">MEIHLVKLALVMLYWRKIKMQKFIPLEELVEKEKLDFIESVENIDKYITKVKIRDVECCYFTNSKRTLWQAVGIEYIEPEMLDYIESLEEDSVFYDIGASNGIFSVYAMQKSLKVFSFEPEIQNFSLLGANSYLNKNSKHQHKLFNIAISDKNSIGNMFIAKFEGGGHMKILDKAKKVGEKENFIPDFTQNVLTYNLDSFIEKYSLPAPEHIKIDVDGAEMAVIKGAINTLKNKTLKSIFIELEDNNKYTIEIINIIKKSGFIESKKVQVQNYEGLNNYIFTRNLYE</sequence>
<dbReference type="Gene3D" id="3.40.50.150">
    <property type="entry name" value="Vaccinia Virus protein VP39"/>
    <property type="match status" value="1"/>
</dbReference>
<organism evidence="2 3">
    <name type="scientific">Aliarcobacter cryaerophilus</name>
    <dbReference type="NCBI Taxonomy" id="28198"/>
    <lineage>
        <taxon>Bacteria</taxon>
        <taxon>Pseudomonadati</taxon>
        <taxon>Campylobacterota</taxon>
        <taxon>Epsilonproteobacteria</taxon>
        <taxon>Campylobacterales</taxon>
        <taxon>Arcobacteraceae</taxon>
        <taxon>Aliarcobacter</taxon>
    </lineage>
</organism>
<dbReference type="Proteomes" id="UP000239151">
    <property type="component" value="Unassembled WGS sequence"/>
</dbReference>
<dbReference type="SUPFAM" id="SSF53335">
    <property type="entry name" value="S-adenosyl-L-methionine-dependent methyltransferases"/>
    <property type="match status" value="1"/>
</dbReference>
<gene>
    <name evidence="2" type="ORF">CJ670_04005</name>
</gene>
<comment type="caution">
    <text evidence="2">The sequence shown here is derived from an EMBL/GenBank/DDBJ whole genome shotgun (WGS) entry which is preliminary data.</text>
</comment>
<proteinExistence type="predicted"/>
<evidence type="ECO:0000313" key="3">
    <source>
        <dbReference type="Proteomes" id="UP000239151"/>
    </source>
</evidence>
<evidence type="ECO:0000259" key="1">
    <source>
        <dbReference type="Pfam" id="PF05050"/>
    </source>
</evidence>
<dbReference type="PANTHER" id="PTHR34203">
    <property type="entry name" value="METHYLTRANSFERASE, FKBM FAMILY PROTEIN"/>
    <property type="match status" value="1"/>
</dbReference>
<dbReference type="InterPro" id="IPR052514">
    <property type="entry name" value="SAM-dependent_MTase"/>
</dbReference>
<protein>
    <recommendedName>
        <fullName evidence="1">Methyltransferase FkbM domain-containing protein</fullName>
    </recommendedName>
</protein>
<evidence type="ECO:0000313" key="2">
    <source>
        <dbReference type="EMBL" id="PRM98207.1"/>
    </source>
</evidence>
<dbReference type="InterPro" id="IPR006342">
    <property type="entry name" value="FkbM_mtfrase"/>
</dbReference>
<dbReference type="InterPro" id="IPR029063">
    <property type="entry name" value="SAM-dependent_MTases_sf"/>
</dbReference>
<dbReference type="EMBL" id="NXGI01000005">
    <property type="protein sequence ID" value="PRM98207.1"/>
    <property type="molecule type" value="Genomic_DNA"/>
</dbReference>
<reference evidence="2 3" key="1">
    <citation type="submission" date="2017-09" db="EMBL/GenBank/DDBJ databases">
        <title>Reassesment of A. cryaerophilus.</title>
        <authorList>
            <person name="Perez-Cataluna A."/>
            <person name="Collado L."/>
            <person name="Salgado O."/>
            <person name="Lefinanco V."/>
            <person name="Figueras M.J."/>
        </authorList>
    </citation>
    <scope>NUCLEOTIDE SEQUENCE [LARGE SCALE GENOMIC DNA]</scope>
    <source>
        <strain evidence="2 3">LMG 9065</strain>
    </source>
</reference>
<dbReference type="AlphaFoldDB" id="A0A2S9THE0"/>
<name>A0A2S9THE0_9BACT</name>
<accession>A0A2S9THE0</accession>
<feature type="domain" description="Methyltransferase FkbM" evidence="1">
    <location>
        <begin position="96"/>
        <end position="262"/>
    </location>
</feature>